<sequence length="114" mass="12884">MMVKTSLLFPFLGNLLAYGKNKVVPEIAQTDDALLIQVDPGLTPMCTFVPRQLTRDQIISLVPKSWITKYESLHQAIQLIQSNNPFFIKKENGEVETRFLKAPPKKKDITVSPT</sequence>
<reference evidence="2 3" key="1">
    <citation type="submission" date="2024-01" db="EMBL/GenBank/DDBJ databases">
        <title>A telomere-to-telomere, gap-free genome of sweet tea (Lithocarpus litseifolius).</title>
        <authorList>
            <person name="Zhou J."/>
        </authorList>
    </citation>
    <scope>NUCLEOTIDE SEQUENCE [LARGE SCALE GENOMIC DNA]</scope>
    <source>
        <strain evidence="2">Zhou-2022a</strain>
        <tissue evidence="2">Leaf</tissue>
    </source>
</reference>
<feature type="chain" id="PRO_5043934946" evidence="1">
    <location>
        <begin position="18"/>
        <end position="114"/>
    </location>
</feature>
<dbReference type="PANTHER" id="PTHR48435:SF1">
    <property type="entry name" value="POLYPROTEIN"/>
    <property type="match status" value="1"/>
</dbReference>
<dbReference type="InterPro" id="IPR053098">
    <property type="entry name" value="Petuviruses_polyprotein"/>
</dbReference>
<dbReference type="PANTHER" id="PTHR48435">
    <property type="entry name" value="POLYPROTEIN"/>
    <property type="match status" value="1"/>
</dbReference>
<organism evidence="2 3">
    <name type="scientific">Lithocarpus litseifolius</name>
    <dbReference type="NCBI Taxonomy" id="425828"/>
    <lineage>
        <taxon>Eukaryota</taxon>
        <taxon>Viridiplantae</taxon>
        <taxon>Streptophyta</taxon>
        <taxon>Embryophyta</taxon>
        <taxon>Tracheophyta</taxon>
        <taxon>Spermatophyta</taxon>
        <taxon>Magnoliopsida</taxon>
        <taxon>eudicotyledons</taxon>
        <taxon>Gunneridae</taxon>
        <taxon>Pentapetalae</taxon>
        <taxon>rosids</taxon>
        <taxon>fabids</taxon>
        <taxon>Fagales</taxon>
        <taxon>Fagaceae</taxon>
        <taxon>Lithocarpus</taxon>
    </lineage>
</organism>
<accession>A0AAW2D6Z0</accession>
<gene>
    <name evidence="2" type="ORF">SO802_012970</name>
</gene>
<name>A0AAW2D6Z0_9ROSI</name>
<proteinExistence type="predicted"/>
<comment type="caution">
    <text evidence="2">The sequence shown here is derived from an EMBL/GenBank/DDBJ whole genome shotgun (WGS) entry which is preliminary data.</text>
</comment>
<dbReference type="EMBL" id="JAZDWU010000004">
    <property type="protein sequence ID" value="KAL0005409.1"/>
    <property type="molecule type" value="Genomic_DNA"/>
</dbReference>
<dbReference type="AlphaFoldDB" id="A0AAW2D6Z0"/>
<feature type="signal peptide" evidence="1">
    <location>
        <begin position="1"/>
        <end position="17"/>
    </location>
</feature>
<evidence type="ECO:0000256" key="1">
    <source>
        <dbReference type="SAM" id="SignalP"/>
    </source>
</evidence>
<keyword evidence="1" id="KW-0732">Signal</keyword>
<protein>
    <submittedName>
        <fullName evidence="2">Uncharacterized protein</fullName>
    </submittedName>
</protein>
<dbReference type="Proteomes" id="UP001459277">
    <property type="component" value="Unassembled WGS sequence"/>
</dbReference>
<keyword evidence="3" id="KW-1185">Reference proteome</keyword>
<evidence type="ECO:0000313" key="3">
    <source>
        <dbReference type="Proteomes" id="UP001459277"/>
    </source>
</evidence>
<evidence type="ECO:0000313" key="2">
    <source>
        <dbReference type="EMBL" id="KAL0005409.1"/>
    </source>
</evidence>